<sequence>MKRNQLLKKTKSEVEEGGIDLLTSYINGEETMQYGLESDDKFLRDTILNLMVAGRDTTSSGLTWFFWLVLTHPEVEAKIREELKASIPQEAAEKSRLFNVEELSKLHYVKHLSLYPPVPFQHKAPVKRDILPSGHHVHPKMKILFSLYAMGRMESIWGKDCLEFRPERWISERGTVKHEPSYKFLAFNAGPRTCLGKEVAFTVKATSLVQLPNDN</sequence>
<dbReference type="Proteomes" id="UP001187471">
    <property type="component" value="Unassembled WGS sequence"/>
</dbReference>
<dbReference type="GO" id="GO:0020037">
    <property type="term" value="F:heme binding"/>
    <property type="evidence" value="ECO:0007669"/>
    <property type="project" value="InterPro"/>
</dbReference>
<dbReference type="AlphaFoldDB" id="A0AA88RB51"/>
<evidence type="ECO:0000313" key="8">
    <source>
        <dbReference type="EMBL" id="KAK2978755.1"/>
    </source>
</evidence>
<evidence type="ECO:0000256" key="2">
    <source>
        <dbReference type="ARBA" id="ARBA00010617"/>
    </source>
</evidence>
<dbReference type="PRINTS" id="PR00385">
    <property type="entry name" value="P450"/>
</dbReference>
<dbReference type="InterPro" id="IPR002401">
    <property type="entry name" value="Cyt_P450_E_grp-I"/>
</dbReference>
<dbReference type="InterPro" id="IPR036396">
    <property type="entry name" value="Cyt_P450_sf"/>
</dbReference>
<dbReference type="GO" id="GO:0006629">
    <property type="term" value="P:lipid metabolic process"/>
    <property type="evidence" value="ECO:0007669"/>
    <property type="project" value="UniProtKB-ARBA"/>
</dbReference>
<dbReference type="GO" id="GO:0004497">
    <property type="term" value="F:monooxygenase activity"/>
    <property type="evidence" value="ECO:0007669"/>
    <property type="project" value="UniProtKB-KW"/>
</dbReference>
<keyword evidence="7" id="KW-0503">Monooxygenase</keyword>
<dbReference type="Pfam" id="PF00067">
    <property type="entry name" value="p450"/>
    <property type="match status" value="1"/>
</dbReference>
<keyword evidence="4 7" id="KW-0560">Oxidoreductase</keyword>
<dbReference type="InterPro" id="IPR001128">
    <property type="entry name" value="Cyt_P450"/>
</dbReference>
<evidence type="ECO:0008006" key="10">
    <source>
        <dbReference type="Google" id="ProtNLM"/>
    </source>
</evidence>
<keyword evidence="3 6" id="KW-0479">Metal-binding</keyword>
<evidence type="ECO:0000256" key="6">
    <source>
        <dbReference type="PIRSR" id="PIRSR602401-1"/>
    </source>
</evidence>
<accession>A0AA88RB51</accession>
<evidence type="ECO:0000256" key="4">
    <source>
        <dbReference type="ARBA" id="ARBA00023002"/>
    </source>
</evidence>
<organism evidence="8 9">
    <name type="scientific">Escallonia rubra</name>
    <dbReference type="NCBI Taxonomy" id="112253"/>
    <lineage>
        <taxon>Eukaryota</taxon>
        <taxon>Viridiplantae</taxon>
        <taxon>Streptophyta</taxon>
        <taxon>Embryophyta</taxon>
        <taxon>Tracheophyta</taxon>
        <taxon>Spermatophyta</taxon>
        <taxon>Magnoliopsida</taxon>
        <taxon>eudicotyledons</taxon>
        <taxon>Gunneridae</taxon>
        <taxon>Pentapetalae</taxon>
        <taxon>asterids</taxon>
        <taxon>campanulids</taxon>
        <taxon>Escalloniales</taxon>
        <taxon>Escalloniaceae</taxon>
        <taxon>Escallonia</taxon>
    </lineage>
</organism>
<evidence type="ECO:0000313" key="9">
    <source>
        <dbReference type="Proteomes" id="UP001187471"/>
    </source>
</evidence>
<comment type="similarity">
    <text evidence="2 7">Belongs to the cytochrome P450 family.</text>
</comment>
<evidence type="ECO:0000256" key="7">
    <source>
        <dbReference type="RuleBase" id="RU000461"/>
    </source>
</evidence>
<dbReference type="EMBL" id="JAVXUO010001834">
    <property type="protein sequence ID" value="KAK2978755.1"/>
    <property type="molecule type" value="Genomic_DNA"/>
</dbReference>
<name>A0AA88RB51_9ASTE</name>
<dbReference type="GO" id="GO:0005506">
    <property type="term" value="F:iron ion binding"/>
    <property type="evidence" value="ECO:0007669"/>
    <property type="project" value="InterPro"/>
</dbReference>
<evidence type="ECO:0000256" key="3">
    <source>
        <dbReference type="ARBA" id="ARBA00022723"/>
    </source>
</evidence>
<dbReference type="SUPFAM" id="SSF48264">
    <property type="entry name" value="Cytochrome P450"/>
    <property type="match status" value="1"/>
</dbReference>
<dbReference type="Gene3D" id="1.10.630.10">
    <property type="entry name" value="Cytochrome P450"/>
    <property type="match status" value="1"/>
</dbReference>
<evidence type="ECO:0000256" key="1">
    <source>
        <dbReference type="ARBA" id="ARBA00001971"/>
    </source>
</evidence>
<gene>
    <name evidence="8" type="ORF">RJ640_013030</name>
</gene>
<dbReference type="PANTHER" id="PTHR24296">
    <property type="entry name" value="CYTOCHROME P450"/>
    <property type="match status" value="1"/>
</dbReference>
<reference evidence="8" key="1">
    <citation type="submission" date="2022-12" db="EMBL/GenBank/DDBJ databases">
        <title>Draft genome assemblies for two species of Escallonia (Escalloniales).</title>
        <authorList>
            <person name="Chanderbali A."/>
            <person name="Dervinis C."/>
            <person name="Anghel I."/>
            <person name="Soltis D."/>
            <person name="Soltis P."/>
            <person name="Zapata F."/>
        </authorList>
    </citation>
    <scope>NUCLEOTIDE SEQUENCE</scope>
    <source>
        <strain evidence="8">UCBG92.1500</strain>
        <tissue evidence="8">Leaf</tissue>
    </source>
</reference>
<protein>
    <recommendedName>
        <fullName evidence="10">Cytochrome P450</fullName>
    </recommendedName>
</protein>
<feature type="binding site" description="axial binding residue" evidence="6">
    <location>
        <position position="194"/>
    </location>
    <ligand>
        <name>heme</name>
        <dbReference type="ChEBI" id="CHEBI:30413"/>
    </ligand>
    <ligandPart>
        <name>Fe</name>
        <dbReference type="ChEBI" id="CHEBI:18248"/>
    </ligandPart>
</feature>
<evidence type="ECO:0000256" key="5">
    <source>
        <dbReference type="ARBA" id="ARBA00023004"/>
    </source>
</evidence>
<comment type="cofactor">
    <cofactor evidence="1 6">
        <name>heme</name>
        <dbReference type="ChEBI" id="CHEBI:30413"/>
    </cofactor>
</comment>
<dbReference type="GO" id="GO:0016705">
    <property type="term" value="F:oxidoreductase activity, acting on paired donors, with incorporation or reduction of molecular oxygen"/>
    <property type="evidence" value="ECO:0007669"/>
    <property type="project" value="InterPro"/>
</dbReference>
<keyword evidence="9" id="KW-1185">Reference proteome</keyword>
<keyword evidence="6 7" id="KW-0349">Heme</keyword>
<keyword evidence="5 6" id="KW-0408">Iron</keyword>
<comment type="caution">
    <text evidence="8">The sequence shown here is derived from an EMBL/GenBank/DDBJ whole genome shotgun (WGS) entry which is preliminary data.</text>
</comment>
<dbReference type="PRINTS" id="PR00463">
    <property type="entry name" value="EP450I"/>
</dbReference>
<dbReference type="InterPro" id="IPR017972">
    <property type="entry name" value="Cyt_P450_CS"/>
</dbReference>
<proteinExistence type="inferred from homology"/>
<dbReference type="PROSITE" id="PS00086">
    <property type="entry name" value="CYTOCHROME_P450"/>
    <property type="match status" value="1"/>
</dbReference>